<keyword evidence="2" id="KW-0677">Repeat</keyword>
<dbReference type="Pfam" id="PF25062">
    <property type="entry name" value="ARM_TT21_N"/>
    <property type="match status" value="1"/>
</dbReference>
<dbReference type="Pfam" id="PF13181">
    <property type="entry name" value="TPR_8"/>
    <property type="match status" value="1"/>
</dbReference>
<name>A0A915API8_PARUN</name>
<dbReference type="Pfam" id="PF25068">
    <property type="entry name" value="ARM_TT21_4th"/>
    <property type="match status" value="1"/>
</dbReference>
<dbReference type="SUPFAM" id="SSF48452">
    <property type="entry name" value="TPR-like"/>
    <property type="match status" value="4"/>
</dbReference>
<dbReference type="GO" id="GO:0035721">
    <property type="term" value="P:intraciliary retrograde transport"/>
    <property type="evidence" value="ECO:0007669"/>
    <property type="project" value="TreeGrafter"/>
</dbReference>
<comment type="similarity">
    <text evidence="1">Belongs to the TTC21 family.</text>
</comment>
<dbReference type="WBParaSite" id="PgR012_g094_t01">
    <property type="protein sequence ID" value="PgR012_g094_t01"/>
    <property type="gene ID" value="PgR012_g094"/>
</dbReference>
<dbReference type="PANTHER" id="PTHR14699:SF0">
    <property type="entry name" value="TETRATRICOPEPTIDE REPEAT PROTEIN 21 HOMOLOG"/>
    <property type="match status" value="1"/>
</dbReference>
<feature type="domain" description="Tetratricopeptide repeat protein 21A/21B second ARM" evidence="5">
    <location>
        <begin position="269"/>
        <end position="534"/>
    </location>
</feature>
<feature type="domain" description="Tetratricopeptide repeat protein 21A/21B N-terminal ARM repeat" evidence="6">
    <location>
        <begin position="12"/>
        <end position="231"/>
    </location>
</feature>
<evidence type="ECO:0000259" key="7">
    <source>
        <dbReference type="Pfam" id="PF25068"/>
    </source>
</evidence>
<evidence type="ECO:0000313" key="9">
    <source>
        <dbReference type="WBParaSite" id="PgR012_g094_t01"/>
    </source>
</evidence>
<sequence length="929" mass="104272">MLQNEWNTTCDVVYHIREGFVGTAVLLCNEALTRARDDVYLHLLNAVALIKIGKVAEAMRILNDSRRDTDVGFASLIALRAAHSMAKNPDRESIKEIDKEINSIWSNSTTEQAEKASLVILLFNGPDKARSLVDASITKSPNSPQLNMLKGWIELKLGRDAKLAQKLFETAIEQGYPDAYIGKARLLEQRCNVNEIRQTLYDLTTKNASFLPGHIEYCRALVMSRDWDKALEQIKRILLIQNACVMAHLIQTVHAIAIQGDTHTTDACLNDLREAIDTNEPFNHHLQFQTAQLLGRLADSGSSAEHLARDLLERAIRIESRAEYLGEQVRMLVSAGDVKSALPVALEALQMDTSDEQVLLGVVRCFLAEGKLADAVAQMEFLLATHPKAMQSELYLYLTALIDKAQQKPFEQFLQNIRNVVDMHLAKLQSTPFGIDYIRVLDANFLIDIATQLFDFAALTPQSNGDITLKEIDRVLSIVNENCPGINRASYLLAKVKYLSMDLVGAEKLLKNCLQRDETIAEAHLLMAQMHLQKNNFDEAGKCLDVGLSYNFKVREHPLYHLIKAKVQKNSGYIEASAGTLRNALQLPSLSVPSEKREKWDTTDADLIAIFLELTDSLQKMGQIVEADAVMRDAVARWAGRPEEQQLVIVNANLRVQRGDIDGALALLGSVAPNQPNYQAARIRMAQIYLDEKKDKRQFAICYKQLIQHDPSPMAYVLLGDAYMSIQEPSRAIEVYESALKNNPKDDVLAEKIGQAYVQCHLYSKAVNYYEAALKSGQKSKMRMRLAELLFQLGNFEKCEKVLRQALDAESCPIESAKMSEHVSYWMLLSKLHFENGSWQEAGDELLKARDIQKRLIAKSPADITNPAEQRKLAAKICCQLAELHWNRREANKAVEFYKEAIALNEGDIKTMTALASLYLSIGKLEACN</sequence>
<evidence type="ECO:0000256" key="4">
    <source>
        <dbReference type="PROSITE-ProRule" id="PRU00339"/>
    </source>
</evidence>
<dbReference type="InterPro" id="IPR056836">
    <property type="entry name" value="ARM_TT21_4th"/>
</dbReference>
<evidence type="ECO:0000259" key="6">
    <source>
        <dbReference type="Pfam" id="PF25062"/>
    </source>
</evidence>
<dbReference type="SMART" id="SM00028">
    <property type="entry name" value="TPR"/>
    <property type="match status" value="5"/>
</dbReference>
<accession>A0A915API8</accession>
<dbReference type="PROSITE" id="PS50005">
    <property type="entry name" value="TPR"/>
    <property type="match status" value="2"/>
</dbReference>
<dbReference type="Pfam" id="PF25060">
    <property type="entry name" value="ARM_TT21_2nd"/>
    <property type="match status" value="1"/>
</dbReference>
<evidence type="ECO:0000259" key="5">
    <source>
        <dbReference type="Pfam" id="PF25060"/>
    </source>
</evidence>
<dbReference type="InterPro" id="IPR019734">
    <property type="entry name" value="TPR_rpt"/>
</dbReference>
<dbReference type="PANTHER" id="PTHR14699">
    <property type="entry name" value="STI2 PROTEIN-RELATED"/>
    <property type="match status" value="1"/>
</dbReference>
<dbReference type="Pfam" id="PF25058">
    <property type="entry name" value="ARM_TT21"/>
    <property type="match status" value="1"/>
</dbReference>
<dbReference type="GO" id="GO:0030991">
    <property type="term" value="C:intraciliary transport particle A"/>
    <property type="evidence" value="ECO:0007669"/>
    <property type="project" value="TreeGrafter"/>
</dbReference>
<evidence type="ECO:0000256" key="2">
    <source>
        <dbReference type="ARBA" id="ARBA00022737"/>
    </source>
</evidence>
<dbReference type="Gene3D" id="1.25.40.10">
    <property type="entry name" value="Tetratricopeptide repeat domain"/>
    <property type="match status" value="4"/>
</dbReference>
<keyword evidence="8" id="KW-1185">Reference proteome</keyword>
<dbReference type="Proteomes" id="UP000887569">
    <property type="component" value="Unplaced"/>
</dbReference>
<dbReference type="InterPro" id="IPR056832">
    <property type="entry name" value="ARM_TT21_2nd"/>
</dbReference>
<feature type="repeat" description="TPR" evidence="4">
    <location>
        <begin position="875"/>
        <end position="908"/>
    </location>
</feature>
<reference evidence="9" key="1">
    <citation type="submission" date="2022-11" db="UniProtKB">
        <authorList>
            <consortium name="WormBaseParasite"/>
        </authorList>
    </citation>
    <scope>IDENTIFICATION</scope>
</reference>
<dbReference type="GO" id="GO:0061512">
    <property type="term" value="P:protein localization to cilium"/>
    <property type="evidence" value="ECO:0007669"/>
    <property type="project" value="TreeGrafter"/>
</dbReference>
<proteinExistence type="inferred from homology"/>
<evidence type="ECO:0000256" key="3">
    <source>
        <dbReference type="ARBA" id="ARBA00022803"/>
    </source>
</evidence>
<feature type="repeat" description="TPR" evidence="4">
    <location>
        <begin position="713"/>
        <end position="746"/>
    </location>
</feature>
<dbReference type="AlphaFoldDB" id="A0A915API8"/>
<dbReference type="InterPro" id="IPR040364">
    <property type="entry name" value="TTC21A/TTC21B"/>
</dbReference>
<keyword evidence="3 4" id="KW-0802">TPR repeat</keyword>
<dbReference type="GO" id="GO:0005929">
    <property type="term" value="C:cilium"/>
    <property type="evidence" value="ECO:0007669"/>
    <property type="project" value="GOC"/>
</dbReference>
<dbReference type="InterPro" id="IPR011990">
    <property type="entry name" value="TPR-like_helical_dom_sf"/>
</dbReference>
<evidence type="ECO:0000313" key="8">
    <source>
        <dbReference type="Proteomes" id="UP000887569"/>
    </source>
</evidence>
<feature type="domain" description="Tetratricopeptide repeat protein 21A/21B fourth ARM" evidence="7">
    <location>
        <begin position="749"/>
        <end position="902"/>
    </location>
</feature>
<evidence type="ECO:0000256" key="1">
    <source>
        <dbReference type="ARBA" id="ARBA00010935"/>
    </source>
</evidence>
<protein>
    <submittedName>
        <fullName evidence="9">Tetratricopeptide repeat protein</fullName>
    </submittedName>
</protein>
<dbReference type="InterPro" id="IPR056833">
    <property type="entry name" value="ARM_TT21_N"/>
</dbReference>
<dbReference type="FunFam" id="1.25.40.10:FF:000197">
    <property type="entry name" value="Tetratricopeptide repeat domain 21B"/>
    <property type="match status" value="1"/>
</dbReference>
<organism evidence="8 9">
    <name type="scientific">Parascaris univalens</name>
    <name type="common">Nematode worm</name>
    <dbReference type="NCBI Taxonomy" id="6257"/>
    <lineage>
        <taxon>Eukaryota</taxon>
        <taxon>Metazoa</taxon>
        <taxon>Ecdysozoa</taxon>
        <taxon>Nematoda</taxon>
        <taxon>Chromadorea</taxon>
        <taxon>Rhabditida</taxon>
        <taxon>Spirurina</taxon>
        <taxon>Ascaridomorpha</taxon>
        <taxon>Ascaridoidea</taxon>
        <taxon>Ascarididae</taxon>
        <taxon>Parascaris</taxon>
    </lineage>
</organism>